<evidence type="ECO:0000256" key="1">
    <source>
        <dbReference type="SAM" id="MobiDB-lite"/>
    </source>
</evidence>
<dbReference type="AlphaFoldDB" id="A0A1W1BTU6"/>
<evidence type="ECO:0008006" key="3">
    <source>
        <dbReference type="Google" id="ProtNLM"/>
    </source>
</evidence>
<protein>
    <recommendedName>
        <fullName evidence="3">Lipoprotein</fullName>
    </recommendedName>
</protein>
<accession>A0A1W1BTU6</accession>
<dbReference type="EMBL" id="FPHE01000072">
    <property type="protein sequence ID" value="SFV56897.1"/>
    <property type="molecule type" value="Genomic_DNA"/>
</dbReference>
<proteinExistence type="predicted"/>
<name>A0A1W1BTU6_9ZZZZ</name>
<feature type="region of interest" description="Disordered" evidence="1">
    <location>
        <begin position="18"/>
        <end position="51"/>
    </location>
</feature>
<evidence type="ECO:0000313" key="2">
    <source>
        <dbReference type="EMBL" id="SFV56897.1"/>
    </source>
</evidence>
<gene>
    <name evidence="2" type="ORF">MNB_SV-12-179</name>
</gene>
<reference evidence="2" key="1">
    <citation type="submission" date="2016-10" db="EMBL/GenBank/DDBJ databases">
        <authorList>
            <person name="de Groot N.N."/>
        </authorList>
    </citation>
    <scope>NUCLEOTIDE SEQUENCE</scope>
</reference>
<sequence length="51" mass="5568">MRYLIIGLILITFIGCGSNNKTKQESGDKMVNPTSPKPHDSSKKPPSIPNI</sequence>
<organism evidence="2">
    <name type="scientific">hydrothermal vent metagenome</name>
    <dbReference type="NCBI Taxonomy" id="652676"/>
    <lineage>
        <taxon>unclassified sequences</taxon>
        <taxon>metagenomes</taxon>
        <taxon>ecological metagenomes</taxon>
    </lineage>
</organism>
<dbReference type="PROSITE" id="PS51257">
    <property type="entry name" value="PROKAR_LIPOPROTEIN"/>
    <property type="match status" value="1"/>
</dbReference>